<dbReference type="EMBL" id="MQWB01000001">
    <property type="protein sequence ID" value="OZC02371.1"/>
    <property type="molecule type" value="Genomic_DNA"/>
</dbReference>
<dbReference type="RefSeq" id="WP_179271026.1">
    <property type="nucleotide sequence ID" value="NZ_MQWB01000001.1"/>
</dbReference>
<protein>
    <recommendedName>
        <fullName evidence="3">WbqC family protein</fullName>
    </recommendedName>
</protein>
<dbReference type="Pfam" id="PF08889">
    <property type="entry name" value="WbqC"/>
    <property type="match status" value="1"/>
</dbReference>
<proteinExistence type="predicted"/>
<dbReference type="InParanoid" id="A0A259TXD0"/>
<evidence type="ECO:0008006" key="3">
    <source>
        <dbReference type="Google" id="ProtNLM"/>
    </source>
</evidence>
<evidence type="ECO:0000313" key="2">
    <source>
        <dbReference type="Proteomes" id="UP000216446"/>
    </source>
</evidence>
<accession>A0A259TXD0</accession>
<organism evidence="1 2">
    <name type="scientific">Rubricoccus marinus</name>
    <dbReference type="NCBI Taxonomy" id="716817"/>
    <lineage>
        <taxon>Bacteria</taxon>
        <taxon>Pseudomonadati</taxon>
        <taxon>Rhodothermota</taxon>
        <taxon>Rhodothermia</taxon>
        <taxon>Rhodothermales</taxon>
        <taxon>Rubricoccaceae</taxon>
        <taxon>Rubricoccus</taxon>
    </lineage>
</organism>
<evidence type="ECO:0000313" key="1">
    <source>
        <dbReference type="EMBL" id="OZC02371.1"/>
    </source>
</evidence>
<comment type="caution">
    <text evidence="1">The sequence shown here is derived from an EMBL/GenBank/DDBJ whole genome shotgun (WGS) entry which is preliminary data.</text>
</comment>
<reference evidence="1 2" key="1">
    <citation type="submission" date="2016-11" db="EMBL/GenBank/DDBJ databases">
        <title>Study of marine rhodopsin-containing bacteria.</title>
        <authorList>
            <person name="Yoshizawa S."/>
            <person name="Kumagai Y."/>
            <person name="Kogure K."/>
        </authorList>
    </citation>
    <scope>NUCLEOTIDE SEQUENCE [LARGE SCALE GENOMIC DNA]</scope>
    <source>
        <strain evidence="1 2">SG-29</strain>
    </source>
</reference>
<sequence>MTAVRPPEFFPTPEVAALLLHAERVVLADTLPFSRQAAYNRAQIREAAGAQRLSIPRVHTGKRQPLASLEIAGTAWARKHVHALRTAYGMAPFAEHVLPEVEALLTGRWPSLGALTVATTRWTHRWLGATSQLVVASETPEAPASLADIWTASGEGALLALPSSAARDRQRLGVETHVLRYEHRPYRQTFEGWVPECSSLDLILNHGPDAARLVRERTTIRPLALEAAPEPTRPEHG</sequence>
<dbReference type="Proteomes" id="UP000216446">
    <property type="component" value="Unassembled WGS sequence"/>
</dbReference>
<name>A0A259TXD0_9BACT</name>
<dbReference type="InterPro" id="IPR014985">
    <property type="entry name" value="WbqC"/>
</dbReference>
<dbReference type="AlphaFoldDB" id="A0A259TXD0"/>
<gene>
    <name evidence="1" type="ORF">BSZ36_04890</name>
</gene>
<keyword evidence="2" id="KW-1185">Reference proteome</keyword>